<dbReference type="EMBL" id="CP007014">
    <property type="protein sequence ID" value="AHG43491.1"/>
    <property type="molecule type" value="Genomic_DNA"/>
</dbReference>
<reference evidence="1 2" key="1">
    <citation type="submission" date="2013-12" db="EMBL/GenBank/DDBJ databases">
        <title>Interactions Between Genome Architecture and Virulence Genes in Pseudomonas syringae, strain CC1557 as a model.</title>
        <authorList>
            <person name="Baltrus D."/>
            <person name="Hockett K."/>
            <person name="Karlsrud E."/>
            <person name="Dougherty K."/>
            <person name="Nishimura M."/>
        </authorList>
    </citation>
    <scope>NUCLEOTIDE SEQUENCE [LARGE SCALE GENOMIC DNA]</scope>
    <source>
        <strain evidence="1 2">CC1557</strain>
    </source>
</reference>
<sequence>MICHFFRSPCQRKTCPFPWKMFQILSPFPAEIASRADRQKM</sequence>
<accession>W0N373</accession>
<proteinExistence type="predicted"/>
<evidence type="ECO:0000313" key="2">
    <source>
        <dbReference type="Proteomes" id="UP000019089"/>
    </source>
</evidence>
<dbReference type="HOGENOM" id="CLU_3275421_0_0_6"/>
<dbReference type="AlphaFoldDB" id="W0N373"/>
<protein>
    <submittedName>
        <fullName evidence="1">Uncharacterized protein</fullName>
    </submittedName>
</protein>
<dbReference type="Proteomes" id="UP000019089">
    <property type="component" value="Chromosome"/>
</dbReference>
<name>W0N373_PSESX</name>
<gene>
    <name evidence="1" type="ORF">N018_03960</name>
</gene>
<dbReference type="KEGG" id="psyr:N018_03960"/>
<evidence type="ECO:0000313" key="1">
    <source>
        <dbReference type="EMBL" id="AHG43491.1"/>
    </source>
</evidence>
<organism evidence="1 2">
    <name type="scientific">Pseudomonas syringae CC1557</name>
    <dbReference type="NCBI Taxonomy" id="1357279"/>
    <lineage>
        <taxon>Bacteria</taxon>
        <taxon>Pseudomonadati</taxon>
        <taxon>Pseudomonadota</taxon>
        <taxon>Gammaproteobacteria</taxon>
        <taxon>Pseudomonadales</taxon>
        <taxon>Pseudomonadaceae</taxon>
        <taxon>Pseudomonas</taxon>
        <taxon>Pseudomonas syringae</taxon>
    </lineage>
</organism>